<feature type="compositionally biased region" description="Low complexity" evidence="1">
    <location>
        <begin position="185"/>
        <end position="198"/>
    </location>
</feature>
<keyword evidence="4" id="KW-1185">Reference proteome</keyword>
<evidence type="ECO:0000256" key="1">
    <source>
        <dbReference type="SAM" id="MobiDB-lite"/>
    </source>
</evidence>
<feature type="signal peptide" evidence="2">
    <location>
        <begin position="1"/>
        <end position="26"/>
    </location>
</feature>
<sequence length="221" mass="22088">MSSSSSSSAVGLLTVMTIMAARSVHAGVIGALVTDPNLNDAAKTSAGQSILSNYWPTAVSSINALQNSNPSEYSSLINQLQPNKQLPSTYDPNWVASNPGFAQFMGKNNPQVVDDKGSLHPAPGNNSNGSSGNSGSVAPMPTGPPSSGGSNSDSKSGSDSKDSSSSTESGKETTSDSTGMESMQSNTTETGTSSSGATKLSITSGAVLVALVAGSIGSSLF</sequence>
<name>A0A9W7ZS56_9FUNG</name>
<organism evidence="3 4">
    <name type="scientific">Mycoemilia scoparia</name>
    <dbReference type="NCBI Taxonomy" id="417184"/>
    <lineage>
        <taxon>Eukaryota</taxon>
        <taxon>Fungi</taxon>
        <taxon>Fungi incertae sedis</taxon>
        <taxon>Zoopagomycota</taxon>
        <taxon>Kickxellomycotina</taxon>
        <taxon>Kickxellomycetes</taxon>
        <taxon>Kickxellales</taxon>
        <taxon>Kickxellaceae</taxon>
        <taxon>Mycoemilia</taxon>
    </lineage>
</organism>
<accession>A0A9W7ZS56</accession>
<gene>
    <name evidence="3" type="ORF">H4219_006255</name>
</gene>
<dbReference type="Proteomes" id="UP001150538">
    <property type="component" value="Unassembled WGS sequence"/>
</dbReference>
<comment type="caution">
    <text evidence="3">The sequence shown here is derived from an EMBL/GenBank/DDBJ whole genome shotgun (WGS) entry which is preliminary data.</text>
</comment>
<keyword evidence="2" id="KW-0732">Signal</keyword>
<feature type="region of interest" description="Disordered" evidence="1">
    <location>
        <begin position="101"/>
        <end position="199"/>
    </location>
</feature>
<evidence type="ECO:0000256" key="2">
    <source>
        <dbReference type="SAM" id="SignalP"/>
    </source>
</evidence>
<protein>
    <submittedName>
        <fullName evidence="3">Uncharacterized protein</fullName>
    </submittedName>
</protein>
<feature type="compositionally biased region" description="Low complexity" evidence="1">
    <location>
        <begin position="124"/>
        <end position="136"/>
    </location>
</feature>
<reference evidence="3" key="1">
    <citation type="submission" date="2022-07" db="EMBL/GenBank/DDBJ databases">
        <title>Phylogenomic reconstructions and comparative analyses of Kickxellomycotina fungi.</title>
        <authorList>
            <person name="Reynolds N.K."/>
            <person name="Stajich J.E."/>
            <person name="Barry K."/>
            <person name="Grigoriev I.V."/>
            <person name="Crous P."/>
            <person name="Smith M.E."/>
        </authorList>
    </citation>
    <scope>NUCLEOTIDE SEQUENCE</scope>
    <source>
        <strain evidence="3">NBRC 100468</strain>
    </source>
</reference>
<evidence type="ECO:0000313" key="3">
    <source>
        <dbReference type="EMBL" id="KAJ1910222.1"/>
    </source>
</evidence>
<dbReference type="AlphaFoldDB" id="A0A9W7ZS56"/>
<evidence type="ECO:0000313" key="4">
    <source>
        <dbReference type="Proteomes" id="UP001150538"/>
    </source>
</evidence>
<dbReference type="EMBL" id="JANBPU010000610">
    <property type="protein sequence ID" value="KAJ1910222.1"/>
    <property type="molecule type" value="Genomic_DNA"/>
</dbReference>
<feature type="chain" id="PRO_5040914766" evidence="2">
    <location>
        <begin position="27"/>
        <end position="221"/>
    </location>
</feature>
<proteinExistence type="predicted"/>